<keyword evidence="2 5" id="KW-0479">Metal-binding</keyword>
<evidence type="ECO:0000259" key="6">
    <source>
        <dbReference type="PROSITE" id="PS51379"/>
    </source>
</evidence>
<dbReference type="SUPFAM" id="SSF54862">
    <property type="entry name" value="4Fe-4S ferredoxins"/>
    <property type="match status" value="1"/>
</dbReference>
<evidence type="ECO:0000256" key="2">
    <source>
        <dbReference type="ARBA" id="ARBA00022723"/>
    </source>
</evidence>
<dbReference type="Pfam" id="PF13370">
    <property type="entry name" value="Fer4_13"/>
    <property type="match status" value="1"/>
</dbReference>
<dbReference type="RefSeq" id="WP_163297654.1">
    <property type="nucleotide sequence ID" value="NZ_JAAGRR010000006.1"/>
</dbReference>
<comment type="caution">
    <text evidence="7">The sequence shown here is derived from an EMBL/GenBank/DDBJ whole genome shotgun (WGS) entry which is preliminary data.</text>
</comment>
<reference evidence="7 8" key="1">
    <citation type="submission" date="2020-02" db="EMBL/GenBank/DDBJ databases">
        <title>Comparative genomics of sulfur disproportionating microorganisms.</title>
        <authorList>
            <person name="Ward L.M."/>
            <person name="Bertran E."/>
            <person name="Johnston D.T."/>
        </authorList>
    </citation>
    <scope>NUCLEOTIDE SEQUENCE [LARGE SCALE GENOMIC DNA]</scope>
    <source>
        <strain evidence="7 8">DSM 100025</strain>
    </source>
</reference>
<accession>A0A6N9TJR9</accession>
<dbReference type="GO" id="GO:0051539">
    <property type="term" value="F:4 iron, 4 sulfur cluster binding"/>
    <property type="evidence" value="ECO:0007669"/>
    <property type="project" value="UniProtKB-KW"/>
</dbReference>
<dbReference type="Proteomes" id="UP000469346">
    <property type="component" value="Unassembled WGS sequence"/>
</dbReference>
<keyword evidence="5" id="KW-0813">Transport</keyword>
<dbReference type="EMBL" id="JAAGRR010000006">
    <property type="protein sequence ID" value="NDY41495.1"/>
    <property type="molecule type" value="Genomic_DNA"/>
</dbReference>
<proteinExistence type="predicted"/>
<comment type="function">
    <text evidence="5">Ferredoxins are iron-sulfur proteins that transfer electrons in a wide variety of metabolic reactions.</text>
</comment>
<dbReference type="GO" id="GO:0009055">
    <property type="term" value="F:electron transfer activity"/>
    <property type="evidence" value="ECO:0007669"/>
    <property type="project" value="UniProtKB-UniRule"/>
</dbReference>
<keyword evidence="3 5" id="KW-0408">Iron</keyword>
<dbReference type="PROSITE" id="PS00198">
    <property type="entry name" value="4FE4S_FER_1"/>
    <property type="match status" value="1"/>
</dbReference>
<dbReference type="InterPro" id="IPR017896">
    <property type="entry name" value="4Fe4S_Fe-S-bd"/>
</dbReference>
<dbReference type="PRINTS" id="PR00352">
    <property type="entry name" value="3FE4SFRDOXIN"/>
</dbReference>
<dbReference type="GO" id="GO:0005506">
    <property type="term" value="F:iron ion binding"/>
    <property type="evidence" value="ECO:0007669"/>
    <property type="project" value="UniProtKB-UniRule"/>
</dbReference>
<dbReference type="InterPro" id="IPR017900">
    <property type="entry name" value="4Fe4S_Fe_S_CS"/>
</dbReference>
<dbReference type="AlphaFoldDB" id="A0A6N9TJR9"/>
<gene>
    <name evidence="7" type="ORF">G3N55_01330</name>
</gene>
<protein>
    <recommendedName>
        <fullName evidence="5">Ferredoxin</fullName>
    </recommendedName>
</protein>
<organism evidence="7 8">
    <name type="scientific">Dissulfurirhabdus thermomarina</name>
    <dbReference type="NCBI Taxonomy" id="1765737"/>
    <lineage>
        <taxon>Bacteria</taxon>
        <taxon>Deltaproteobacteria</taxon>
        <taxon>Dissulfurirhabdaceae</taxon>
        <taxon>Dissulfurirhabdus</taxon>
    </lineage>
</organism>
<feature type="domain" description="4Fe-4S ferredoxin-type" evidence="6">
    <location>
        <begin position="12"/>
        <end position="40"/>
    </location>
</feature>
<sequence length="70" mass="7236">MDRERGSGGRGAEPVVDYGRCNGCGACVELCPGVFELRDDKAWVVDPAGCGACDCGRAVVMCPQDAISLA</sequence>
<dbReference type="PANTHER" id="PTHR43687:SF1">
    <property type="entry name" value="FERREDOXIN III"/>
    <property type="match status" value="1"/>
</dbReference>
<name>A0A6N9TJR9_DISTH</name>
<keyword evidence="4 5" id="KW-0411">Iron-sulfur</keyword>
<evidence type="ECO:0000256" key="4">
    <source>
        <dbReference type="ARBA" id="ARBA00023014"/>
    </source>
</evidence>
<keyword evidence="5" id="KW-0249">Electron transport</keyword>
<evidence type="ECO:0000256" key="3">
    <source>
        <dbReference type="ARBA" id="ARBA00023004"/>
    </source>
</evidence>
<feature type="domain" description="4Fe-4S ferredoxin-type" evidence="6">
    <location>
        <begin position="41"/>
        <end position="70"/>
    </location>
</feature>
<keyword evidence="8" id="KW-1185">Reference proteome</keyword>
<dbReference type="Gene3D" id="3.30.70.20">
    <property type="match status" value="1"/>
</dbReference>
<dbReference type="PROSITE" id="PS51379">
    <property type="entry name" value="4FE4S_FER_2"/>
    <property type="match status" value="2"/>
</dbReference>
<evidence type="ECO:0000313" key="7">
    <source>
        <dbReference type="EMBL" id="NDY41495.1"/>
    </source>
</evidence>
<evidence type="ECO:0000256" key="1">
    <source>
        <dbReference type="ARBA" id="ARBA00022485"/>
    </source>
</evidence>
<evidence type="ECO:0000313" key="8">
    <source>
        <dbReference type="Proteomes" id="UP000469346"/>
    </source>
</evidence>
<evidence type="ECO:0000256" key="5">
    <source>
        <dbReference type="RuleBase" id="RU368020"/>
    </source>
</evidence>
<keyword evidence="1" id="KW-0004">4Fe-4S</keyword>
<dbReference type="PANTHER" id="PTHR43687">
    <property type="entry name" value="ADENYLYLSULFATE REDUCTASE, BETA SUBUNIT"/>
    <property type="match status" value="1"/>
</dbReference>
<dbReference type="InterPro" id="IPR001080">
    <property type="entry name" value="3Fe4S_ferredoxin"/>
</dbReference>
<dbReference type="InterPro" id="IPR050572">
    <property type="entry name" value="Fe-S_Ferredoxin"/>
</dbReference>